<dbReference type="Proteomes" id="UP000184188">
    <property type="component" value="Unassembled WGS sequence"/>
</dbReference>
<evidence type="ECO:0000259" key="8">
    <source>
        <dbReference type="PROSITE" id="PS50850"/>
    </source>
</evidence>
<name>A0A1L9S4Y6_9EURO</name>
<dbReference type="GO" id="GO:0022857">
    <property type="term" value="F:transmembrane transporter activity"/>
    <property type="evidence" value="ECO:0007669"/>
    <property type="project" value="InterPro"/>
</dbReference>
<feature type="transmembrane region" description="Helical" evidence="7">
    <location>
        <begin position="187"/>
        <end position="208"/>
    </location>
</feature>
<evidence type="ECO:0000256" key="6">
    <source>
        <dbReference type="SAM" id="MobiDB-lite"/>
    </source>
</evidence>
<keyword evidence="10" id="KW-1185">Reference proteome</keyword>
<dbReference type="VEuPathDB" id="FungiDB:ASPZODRAFT_2122598"/>
<dbReference type="RefSeq" id="XP_022576723.1">
    <property type="nucleotide sequence ID" value="XM_022727805.1"/>
</dbReference>
<proteinExistence type="predicted"/>
<evidence type="ECO:0000256" key="3">
    <source>
        <dbReference type="ARBA" id="ARBA00022692"/>
    </source>
</evidence>
<feature type="transmembrane region" description="Helical" evidence="7">
    <location>
        <begin position="304"/>
        <end position="329"/>
    </location>
</feature>
<feature type="transmembrane region" description="Helical" evidence="7">
    <location>
        <begin position="152"/>
        <end position="175"/>
    </location>
</feature>
<evidence type="ECO:0000256" key="4">
    <source>
        <dbReference type="ARBA" id="ARBA00022989"/>
    </source>
</evidence>
<dbReference type="EMBL" id="KV878364">
    <property type="protein sequence ID" value="OJJ42213.1"/>
    <property type="molecule type" value="Genomic_DNA"/>
</dbReference>
<dbReference type="GO" id="GO:0016020">
    <property type="term" value="C:membrane"/>
    <property type="evidence" value="ECO:0007669"/>
    <property type="project" value="UniProtKB-SubCell"/>
</dbReference>
<feature type="transmembrane region" description="Helical" evidence="7">
    <location>
        <begin position="459"/>
        <end position="483"/>
    </location>
</feature>
<dbReference type="PROSITE" id="PS50850">
    <property type="entry name" value="MFS"/>
    <property type="match status" value="1"/>
</dbReference>
<evidence type="ECO:0000313" key="10">
    <source>
        <dbReference type="Proteomes" id="UP000184188"/>
    </source>
</evidence>
<dbReference type="Gene3D" id="1.20.1250.20">
    <property type="entry name" value="MFS general substrate transporter like domains"/>
    <property type="match status" value="2"/>
</dbReference>
<keyword evidence="4 7" id="KW-1133">Transmembrane helix</keyword>
<dbReference type="InterPro" id="IPR011701">
    <property type="entry name" value="MFS"/>
</dbReference>
<feature type="domain" description="Major facilitator superfamily (MFS) profile" evidence="8">
    <location>
        <begin position="61"/>
        <end position="516"/>
    </location>
</feature>
<reference evidence="10" key="1">
    <citation type="journal article" date="2017" name="Genome Biol.">
        <title>Comparative genomics reveals high biological diversity and specific adaptations in the industrially and medically important fungal genus Aspergillus.</title>
        <authorList>
            <person name="de Vries R.P."/>
            <person name="Riley R."/>
            <person name="Wiebenga A."/>
            <person name="Aguilar-Osorio G."/>
            <person name="Amillis S."/>
            <person name="Uchima C.A."/>
            <person name="Anderluh G."/>
            <person name="Asadollahi M."/>
            <person name="Askin M."/>
            <person name="Barry K."/>
            <person name="Battaglia E."/>
            <person name="Bayram O."/>
            <person name="Benocci T."/>
            <person name="Braus-Stromeyer S.A."/>
            <person name="Caldana C."/>
            <person name="Canovas D."/>
            <person name="Cerqueira G.C."/>
            <person name="Chen F."/>
            <person name="Chen W."/>
            <person name="Choi C."/>
            <person name="Clum A."/>
            <person name="Dos Santos R.A."/>
            <person name="Damasio A.R."/>
            <person name="Diallinas G."/>
            <person name="Emri T."/>
            <person name="Fekete E."/>
            <person name="Flipphi M."/>
            <person name="Freyberg S."/>
            <person name="Gallo A."/>
            <person name="Gournas C."/>
            <person name="Habgood R."/>
            <person name="Hainaut M."/>
            <person name="Harispe M.L."/>
            <person name="Henrissat B."/>
            <person name="Hilden K.S."/>
            <person name="Hope R."/>
            <person name="Hossain A."/>
            <person name="Karabika E."/>
            <person name="Karaffa L."/>
            <person name="Karanyi Z."/>
            <person name="Krasevec N."/>
            <person name="Kuo A."/>
            <person name="Kusch H."/>
            <person name="LaButti K."/>
            <person name="Lagendijk E.L."/>
            <person name="Lapidus A."/>
            <person name="Levasseur A."/>
            <person name="Lindquist E."/>
            <person name="Lipzen A."/>
            <person name="Logrieco A.F."/>
            <person name="MacCabe A."/>
            <person name="Maekelae M.R."/>
            <person name="Malavazi I."/>
            <person name="Melin P."/>
            <person name="Meyer V."/>
            <person name="Mielnichuk N."/>
            <person name="Miskei M."/>
            <person name="Molnar A.P."/>
            <person name="Mule G."/>
            <person name="Ngan C.Y."/>
            <person name="Orejas M."/>
            <person name="Orosz E."/>
            <person name="Ouedraogo J.P."/>
            <person name="Overkamp K.M."/>
            <person name="Park H.-S."/>
            <person name="Perrone G."/>
            <person name="Piumi F."/>
            <person name="Punt P.J."/>
            <person name="Ram A.F."/>
            <person name="Ramon A."/>
            <person name="Rauscher S."/>
            <person name="Record E."/>
            <person name="Riano-Pachon D.M."/>
            <person name="Robert V."/>
            <person name="Roehrig J."/>
            <person name="Ruller R."/>
            <person name="Salamov A."/>
            <person name="Salih N.S."/>
            <person name="Samson R.A."/>
            <person name="Sandor E."/>
            <person name="Sanguinetti M."/>
            <person name="Schuetze T."/>
            <person name="Sepcic K."/>
            <person name="Shelest E."/>
            <person name="Sherlock G."/>
            <person name="Sophianopoulou V."/>
            <person name="Squina F.M."/>
            <person name="Sun H."/>
            <person name="Susca A."/>
            <person name="Todd R.B."/>
            <person name="Tsang A."/>
            <person name="Unkles S.E."/>
            <person name="van de Wiele N."/>
            <person name="van Rossen-Uffink D."/>
            <person name="Oliveira J.V."/>
            <person name="Vesth T.C."/>
            <person name="Visser J."/>
            <person name="Yu J.-H."/>
            <person name="Zhou M."/>
            <person name="Andersen M.R."/>
            <person name="Archer D.B."/>
            <person name="Baker S.E."/>
            <person name="Benoit I."/>
            <person name="Brakhage A.A."/>
            <person name="Braus G.H."/>
            <person name="Fischer R."/>
            <person name="Frisvad J.C."/>
            <person name="Goldman G.H."/>
            <person name="Houbraken J."/>
            <person name="Oakley B."/>
            <person name="Pocsi I."/>
            <person name="Scazzocchio C."/>
            <person name="Seiboth B."/>
            <person name="vanKuyk P.A."/>
            <person name="Wortman J."/>
            <person name="Dyer P.S."/>
            <person name="Grigoriev I.V."/>
        </authorList>
    </citation>
    <scope>NUCLEOTIDE SEQUENCE [LARGE SCALE GENOMIC DNA]</scope>
    <source>
        <strain evidence="10">CBS 506.65</strain>
    </source>
</reference>
<dbReference type="Pfam" id="PF07690">
    <property type="entry name" value="MFS_1"/>
    <property type="match status" value="1"/>
</dbReference>
<protein>
    <recommendedName>
        <fullName evidence="8">Major facilitator superfamily (MFS) profile domain-containing protein</fullName>
    </recommendedName>
</protein>
<dbReference type="InterPro" id="IPR020846">
    <property type="entry name" value="MFS_dom"/>
</dbReference>
<keyword evidence="2" id="KW-0813">Transport</keyword>
<dbReference type="OrthoDB" id="2985014at2759"/>
<evidence type="ECO:0000313" key="9">
    <source>
        <dbReference type="EMBL" id="OJJ42213.1"/>
    </source>
</evidence>
<feature type="region of interest" description="Disordered" evidence="6">
    <location>
        <begin position="1"/>
        <end position="24"/>
    </location>
</feature>
<accession>A0A1L9S4Y6</accession>
<sequence>MASTVEKKGQIHEEEAGTSDEGSFHDNTRLEQWIEKDGQQVLVSWTKAEEAAIVRKADFILLPVFCLMFTWMAIDRTNVSGVLTSTFLTDTGISKDQANVGVSLLWLGIVLLEIPANVILHRIGPHYWIPCQVILWGLIEVMQHFVNSAGGWYAARLFLGLAESGFIPGSLYTLSRWYTQDELARRTAIFFFGPSLSSSFGSLISAGALGLTGQGGLKGWQWIFIICGVCTMTAGVIAFCILPESPHKTNRLFGGLIPWRGWLSDREADVYVARILKADPAKGNHSTMHITWNDISSVVFDWRVWPYLIVCLSGLQSVGGLATWGAVIIESLGFTNVDANLLNAPAPIVAAFLGVALGWAADRYKRFGPLMIGVAIWTLIGLIALFVGCPSSLPKVRVVANCLEPPCWQPINVTWLSLSMKTPQKRAIAYAFYIGCSNLGGTYGSQVFRSSDAPLYRTAWTACISLGAVWLLVLIIQSTINYVSDRRFVRRLRDHPELESEALYTDSRGQKHRYYW</sequence>
<dbReference type="GeneID" id="34614269"/>
<evidence type="ECO:0000256" key="5">
    <source>
        <dbReference type="ARBA" id="ARBA00023136"/>
    </source>
</evidence>
<dbReference type="STRING" id="1073090.A0A1L9S4Y6"/>
<dbReference type="SUPFAM" id="SSF103473">
    <property type="entry name" value="MFS general substrate transporter"/>
    <property type="match status" value="1"/>
</dbReference>
<keyword evidence="3 7" id="KW-0812">Transmembrane</keyword>
<feature type="transmembrane region" description="Helical" evidence="7">
    <location>
        <begin position="100"/>
        <end position="120"/>
    </location>
</feature>
<feature type="transmembrane region" description="Helical" evidence="7">
    <location>
        <begin position="367"/>
        <end position="387"/>
    </location>
</feature>
<organism evidence="9 10">
    <name type="scientific">Penicilliopsis zonata CBS 506.65</name>
    <dbReference type="NCBI Taxonomy" id="1073090"/>
    <lineage>
        <taxon>Eukaryota</taxon>
        <taxon>Fungi</taxon>
        <taxon>Dikarya</taxon>
        <taxon>Ascomycota</taxon>
        <taxon>Pezizomycotina</taxon>
        <taxon>Eurotiomycetes</taxon>
        <taxon>Eurotiomycetidae</taxon>
        <taxon>Eurotiales</taxon>
        <taxon>Aspergillaceae</taxon>
        <taxon>Penicilliopsis</taxon>
    </lineage>
</organism>
<feature type="compositionally biased region" description="Basic and acidic residues" evidence="6">
    <location>
        <begin position="1"/>
        <end position="15"/>
    </location>
</feature>
<evidence type="ECO:0000256" key="7">
    <source>
        <dbReference type="SAM" id="Phobius"/>
    </source>
</evidence>
<dbReference type="PANTHER" id="PTHR43791">
    <property type="entry name" value="PERMEASE-RELATED"/>
    <property type="match status" value="1"/>
</dbReference>
<evidence type="ECO:0000256" key="2">
    <source>
        <dbReference type="ARBA" id="ARBA00022448"/>
    </source>
</evidence>
<comment type="subcellular location">
    <subcellularLocation>
        <location evidence="1">Membrane</location>
        <topology evidence="1">Multi-pass membrane protein</topology>
    </subcellularLocation>
</comment>
<feature type="transmembrane region" description="Helical" evidence="7">
    <location>
        <begin position="341"/>
        <end position="360"/>
    </location>
</feature>
<feature type="transmembrane region" description="Helical" evidence="7">
    <location>
        <begin position="220"/>
        <end position="242"/>
    </location>
</feature>
<dbReference type="InterPro" id="IPR036259">
    <property type="entry name" value="MFS_trans_sf"/>
</dbReference>
<keyword evidence="5 7" id="KW-0472">Membrane</keyword>
<dbReference type="AlphaFoldDB" id="A0A1L9S4Y6"/>
<dbReference type="PANTHER" id="PTHR43791:SF32">
    <property type="entry name" value="MAJOR FACILITATOR SUPERFAMILY (MFS) PROFILE DOMAIN-CONTAINING PROTEIN"/>
    <property type="match status" value="1"/>
</dbReference>
<evidence type="ECO:0000256" key="1">
    <source>
        <dbReference type="ARBA" id="ARBA00004141"/>
    </source>
</evidence>
<gene>
    <name evidence="9" type="ORF">ASPZODRAFT_2122598</name>
</gene>